<comment type="caution">
    <text evidence="2">The sequence shown here is derived from an EMBL/GenBank/DDBJ whole genome shotgun (WGS) entry which is preliminary data.</text>
</comment>
<organism evidence="2 3">
    <name type="scientific">Ramlibacter rhizophilus</name>
    <dbReference type="NCBI Taxonomy" id="1781167"/>
    <lineage>
        <taxon>Bacteria</taxon>
        <taxon>Pseudomonadati</taxon>
        <taxon>Pseudomonadota</taxon>
        <taxon>Betaproteobacteria</taxon>
        <taxon>Burkholderiales</taxon>
        <taxon>Comamonadaceae</taxon>
        <taxon>Ramlibacter</taxon>
    </lineage>
</organism>
<dbReference type="PANTHER" id="PTHR36505:SF1">
    <property type="entry name" value="BLR1072 PROTEIN"/>
    <property type="match status" value="1"/>
</dbReference>
<dbReference type="GO" id="GO:0030077">
    <property type="term" value="C:plasma membrane light-harvesting complex"/>
    <property type="evidence" value="ECO:0007669"/>
    <property type="project" value="InterPro"/>
</dbReference>
<dbReference type="AlphaFoldDB" id="A0A4Z0C193"/>
<reference evidence="2 3" key="1">
    <citation type="submission" date="2019-03" db="EMBL/GenBank/DDBJ databases">
        <title>Ramlibacter rhizophilus CCTCC AB2015357, whole genome shotgun sequence.</title>
        <authorList>
            <person name="Zhang X."/>
            <person name="Feng G."/>
            <person name="Zhu H."/>
        </authorList>
    </citation>
    <scope>NUCLEOTIDE SEQUENCE [LARGE SCALE GENOMIC DNA]</scope>
    <source>
        <strain evidence="2 3">CCTCC AB2015357</strain>
    </source>
</reference>
<dbReference type="OrthoDB" id="9793882at2"/>
<dbReference type="Proteomes" id="UP000297564">
    <property type="component" value="Unassembled WGS sequence"/>
</dbReference>
<dbReference type="GO" id="GO:0019684">
    <property type="term" value="P:photosynthesis, light reaction"/>
    <property type="evidence" value="ECO:0007669"/>
    <property type="project" value="InterPro"/>
</dbReference>
<dbReference type="EMBL" id="SMLL01000001">
    <property type="protein sequence ID" value="TFZ04692.1"/>
    <property type="molecule type" value="Genomic_DNA"/>
</dbReference>
<dbReference type="PANTHER" id="PTHR36505">
    <property type="entry name" value="BLR1072 PROTEIN"/>
    <property type="match status" value="1"/>
</dbReference>
<dbReference type="Pfam" id="PF05239">
    <property type="entry name" value="PRC"/>
    <property type="match status" value="1"/>
</dbReference>
<gene>
    <name evidence="2" type="ORF">EZ242_02795</name>
</gene>
<feature type="domain" description="PRC-barrel" evidence="1">
    <location>
        <begin position="3"/>
        <end position="76"/>
    </location>
</feature>
<sequence>MLMSAKELSGYDVHARDGKIGRVHDLYFDDERLAVRHLVVDTGGWISGRRVLVSPHAVEQLDRDARRLVANLTREQVEKAPGVDTDKPVSRQQEIEHYDYYQYPYYWTGFGLWGSMAYPLAYATPASAAGVAGGYAAEASDGATSDPVQRERLQAERDAADPHLRSAHEVTGYHIEAVDGAIGHLSDLLFEGGSWRIEQLVVDTRNWLPGKHVALDARTLHRVDWGERKLYVNLTREQVKGSPEYAGAPGR</sequence>
<dbReference type="Gene3D" id="3.90.50.10">
    <property type="entry name" value="Photosynthetic Reaction Center, subunit H, domain 2"/>
    <property type="match status" value="2"/>
</dbReference>
<keyword evidence="3" id="KW-1185">Reference proteome</keyword>
<dbReference type="InterPro" id="IPR014747">
    <property type="entry name" value="Bac_photo_RC_H_C"/>
</dbReference>
<dbReference type="RefSeq" id="WP_135283574.1">
    <property type="nucleotide sequence ID" value="NZ_SMLL01000001.1"/>
</dbReference>
<evidence type="ECO:0000313" key="3">
    <source>
        <dbReference type="Proteomes" id="UP000297564"/>
    </source>
</evidence>
<evidence type="ECO:0000259" key="1">
    <source>
        <dbReference type="Pfam" id="PF05239"/>
    </source>
</evidence>
<dbReference type="SUPFAM" id="SSF50346">
    <property type="entry name" value="PRC-barrel domain"/>
    <property type="match status" value="2"/>
</dbReference>
<protein>
    <submittedName>
        <fullName evidence="2">PRC-barrel domain containing protein</fullName>
    </submittedName>
</protein>
<dbReference type="InterPro" id="IPR011033">
    <property type="entry name" value="PRC_barrel-like_sf"/>
</dbReference>
<name>A0A4Z0C193_9BURK</name>
<accession>A0A4Z0C193</accession>
<evidence type="ECO:0000313" key="2">
    <source>
        <dbReference type="EMBL" id="TFZ04692.1"/>
    </source>
</evidence>
<dbReference type="InterPro" id="IPR027275">
    <property type="entry name" value="PRC-brl_dom"/>
</dbReference>
<proteinExistence type="predicted"/>